<organism evidence="2 3">
    <name type="scientific">Candidatus Lokiarchaeum ossiferum</name>
    <dbReference type="NCBI Taxonomy" id="2951803"/>
    <lineage>
        <taxon>Archaea</taxon>
        <taxon>Promethearchaeati</taxon>
        <taxon>Promethearchaeota</taxon>
        <taxon>Promethearchaeia</taxon>
        <taxon>Promethearchaeales</taxon>
        <taxon>Promethearchaeaceae</taxon>
        <taxon>Candidatus Lokiarchaeum</taxon>
    </lineage>
</organism>
<name>A0ABY6HPL6_9ARCH</name>
<proteinExistence type="predicted"/>
<sequence length="434" mass="50120">MAKRLMSIDTFRGFAIFYVVLLHALVMRVFEQDRSHIVRLWDQTPTFLVIIFIPFIIIMIWGALFTFLSGISVAYSLTVQREQDETLMALKYKRQIIRGIMILLAQYLFFFLFSNQLSGTTSEITHSLITGSLETDIWALPSIFHFFTVGTLESIVISNWVICTIFYVLWKRKNKSIKQTYGWLIGIGIGIFVVAAILFQIVGDQQVVIENLGNQGRYAEQLLFIKFIGGRHSFFPQVAYGVFGAVIGVALANKESYKSIAKFGYGFGLIFLGIFLYTIFAGFDYVADLAGEHIPINVYCFNLGGQMIVTTTLIKMDYSSPKMTRIHARNSKMLRRYGKVSLSLYFLEGINSILWYKLFYWYNGGAFYTTGWMIAIFEFIVFIEWFFILKLWERKNFAFSIEDIIRRVETFLTETSRFAKKKKEIAIPQTTISQ</sequence>
<keyword evidence="3" id="KW-1185">Reference proteome</keyword>
<evidence type="ECO:0000256" key="1">
    <source>
        <dbReference type="SAM" id="Phobius"/>
    </source>
</evidence>
<feature type="transmembrane region" description="Helical" evidence="1">
    <location>
        <begin position="181"/>
        <end position="202"/>
    </location>
</feature>
<feature type="transmembrane region" description="Helical" evidence="1">
    <location>
        <begin position="50"/>
        <end position="75"/>
    </location>
</feature>
<feature type="transmembrane region" description="Helical" evidence="1">
    <location>
        <begin position="365"/>
        <end position="387"/>
    </location>
</feature>
<gene>
    <name evidence="2" type="ORF">NEF87_001558</name>
</gene>
<feature type="transmembrane region" description="Helical" evidence="1">
    <location>
        <begin position="12"/>
        <end position="30"/>
    </location>
</feature>
<evidence type="ECO:0000313" key="2">
    <source>
        <dbReference type="EMBL" id="UYP45273.1"/>
    </source>
</evidence>
<dbReference type="Proteomes" id="UP001208689">
    <property type="component" value="Chromosome"/>
</dbReference>
<feature type="transmembrane region" description="Helical" evidence="1">
    <location>
        <begin position="337"/>
        <end position="359"/>
    </location>
</feature>
<protein>
    <recommendedName>
        <fullName evidence="4">Acyltransferase 3 domain-containing protein</fullName>
    </recommendedName>
</protein>
<feature type="transmembrane region" description="Helical" evidence="1">
    <location>
        <begin position="143"/>
        <end position="169"/>
    </location>
</feature>
<keyword evidence="1" id="KW-0812">Transmembrane</keyword>
<evidence type="ECO:0008006" key="4">
    <source>
        <dbReference type="Google" id="ProtNLM"/>
    </source>
</evidence>
<evidence type="ECO:0000313" key="3">
    <source>
        <dbReference type="Proteomes" id="UP001208689"/>
    </source>
</evidence>
<keyword evidence="1" id="KW-0472">Membrane</keyword>
<feature type="transmembrane region" description="Helical" evidence="1">
    <location>
        <begin position="96"/>
        <end position="113"/>
    </location>
</feature>
<feature type="transmembrane region" description="Helical" evidence="1">
    <location>
        <begin position="264"/>
        <end position="283"/>
    </location>
</feature>
<accession>A0ABY6HPL6</accession>
<dbReference type="EMBL" id="CP104013">
    <property type="protein sequence ID" value="UYP45273.1"/>
    <property type="molecule type" value="Genomic_DNA"/>
</dbReference>
<reference evidence="2" key="1">
    <citation type="submission" date="2022-09" db="EMBL/GenBank/DDBJ databases">
        <title>Actin cytoskeleton and complex cell architecture in an #Asgard archaeon.</title>
        <authorList>
            <person name="Ponce Toledo R.I."/>
            <person name="Schleper C."/>
            <person name="Rodrigues Oliveira T."/>
            <person name="Wollweber F."/>
            <person name="Xu J."/>
            <person name="Rittmann S."/>
            <person name="Klingl A."/>
            <person name="Pilhofer M."/>
        </authorList>
    </citation>
    <scope>NUCLEOTIDE SEQUENCE</scope>
    <source>
        <strain evidence="2">B-35</strain>
    </source>
</reference>
<feature type="transmembrane region" description="Helical" evidence="1">
    <location>
        <begin position="234"/>
        <end position="252"/>
    </location>
</feature>
<keyword evidence="1" id="KW-1133">Transmembrane helix</keyword>
<feature type="transmembrane region" description="Helical" evidence="1">
    <location>
        <begin position="295"/>
        <end position="316"/>
    </location>
</feature>